<dbReference type="SUPFAM" id="SSF53850">
    <property type="entry name" value="Periplasmic binding protein-like II"/>
    <property type="match status" value="1"/>
</dbReference>
<dbReference type="Proteomes" id="UP000277498">
    <property type="component" value="Unassembled WGS sequence"/>
</dbReference>
<name>A0A3P5XQ27_9RHOB</name>
<dbReference type="RefSeq" id="WP_124088201.1">
    <property type="nucleotide sequence ID" value="NZ_UXAW01000097.1"/>
</dbReference>
<accession>A0A3P5XQ27</accession>
<evidence type="ECO:0000313" key="4">
    <source>
        <dbReference type="Proteomes" id="UP000277498"/>
    </source>
</evidence>
<dbReference type="Gene3D" id="3.40.190.10">
    <property type="entry name" value="Periplasmic binding protein-like II"/>
    <property type="match status" value="2"/>
</dbReference>
<evidence type="ECO:0000259" key="2">
    <source>
        <dbReference type="SMART" id="SM00062"/>
    </source>
</evidence>
<keyword evidence="1" id="KW-0732">Signal</keyword>
<gene>
    <name evidence="3" type="primary">fliY</name>
    <name evidence="3" type="ORF">XINFAN_03503</name>
</gene>
<feature type="domain" description="Solute-binding protein family 3/N-terminal" evidence="2">
    <location>
        <begin position="27"/>
        <end position="240"/>
    </location>
</feature>
<proteinExistence type="predicted"/>
<keyword evidence="4" id="KW-1185">Reference proteome</keyword>
<evidence type="ECO:0000256" key="1">
    <source>
        <dbReference type="ARBA" id="ARBA00022729"/>
    </source>
</evidence>
<sequence>MSCSASIAAITLWLAATGEPSGGAVRHLTIGTEATFPPYIIRDDAGALTGFDHQVMSEICTRTGHDCTWQTAPFGELIPGVAEGRFDVVLGGMAITPERRALVDFSIPYTWGGEIEWFIGFPGAPAPEAARIAVEAGTIHESWLRGQGLDFRSYPSEAAALDAVAGGETDLTLGPFAHRMDLAAQIEGRGLEYAWSVDIPDEGTGIAVCKGNTALKAQIDAALRAMEADGTLAALNSRWF</sequence>
<dbReference type="OrthoDB" id="9807134at2"/>
<dbReference type="PANTHER" id="PTHR35936">
    <property type="entry name" value="MEMBRANE-BOUND LYTIC MUREIN TRANSGLYCOSYLASE F"/>
    <property type="match status" value="1"/>
</dbReference>
<dbReference type="InterPro" id="IPR001638">
    <property type="entry name" value="Solute-binding_3/MltF_N"/>
</dbReference>
<dbReference type="SMART" id="SM00062">
    <property type="entry name" value="PBPb"/>
    <property type="match status" value="1"/>
</dbReference>
<organism evidence="3 4">
    <name type="scientific">Pseudogemmobacter humi</name>
    <dbReference type="NCBI Taxonomy" id="2483812"/>
    <lineage>
        <taxon>Bacteria</taxon>
        <taxon>Pseudomonadati</taxon>
        <taxon>Pseudomonadota</taxon>
        <taxon>Alphaproteobacteria</taxon>
        <taxon>Rhodobacterales</taxon>
        <taxon>Paracoccaceae</taxon>
        <taxon>Pseudogemmobacter</taxon>
    </lineage>
</organism>
<dbReference type="Pfam" id="PF00497">
    <property type="entry name" value="SBP_bac_3"/>
    <property type="match status" value="1"/>
</dbReference>
<evidence type="ECO:0000313" key="3">
    <source>
        <dbReference type="EMBL" id="VDC32951.1"/>
    </source>
</evidence>
<dbReference type="AlphaFoldDB" id="A0A3P5XQ27"/>
<dbReference type="EMBL" id="UXAW01000097">
    <property type="protein sequence ID" value="VDC32951.1"/>
    <property type="molecule type" value="Genomic_DNA"/>
</dbReference>
<protein>
    <submittedName>
        <fullName evidence="3">Cystine-binding periplasmic protein</fullName>
    </submittedName>
</protein>
<reference evidence="3 4" key="1">
    <citation type="submission" date="2018-11" db="EMBL/GenBank/DDBJ databases">
        <authorList>
            <person name="Criscuolo A."/>
        </authorList>
    </citation>
    <scope>NUCLEOTIDE SEQUENCE [LARGE SCALE GENOMIC DNA]</scope>
    <source>
        <strain evidence="3">ACIP111625</strain>
    </source>
</reference>
<dbReference type="PANTHER" id="PTHR35936:SF35">
    <property type="entry name" value="L-CYSTINE-BINDING PROTEIN TCYJ"/>
    <property type="match status" value="1"/>
</dbReference>